<evidence type="ECO:0000313" key="4">
    <source>
        <dbReference type="Proteomes" id="UP000295176"/>
    </source>
</evidence>
<dbReference type="AlphaFoldDB" id="A0A4R6S7M4"/>
<dbReference type="PROSITE" id="PS51832">
    <property type="entry name" value="HD_GYP"/>
    <property type="match status" value="1"/>
</dbReference>
<comment type="caution">
    <text evidence="3">The sequence shown here is derived from an EMBL/GenBank/DDBJ whole genome shotgun (WGS) entry which is preliminary data.</text>
</comment>
<proteinExistence type="predicted"/>
<dbReference type="RefSeq" id="WP_133530145.1">
    <property type="nucleotide sequence ID" value="NZ_SNXX01000008.1"/>
</dbReference>
<name>A0A4R6S7M4_9FIRM</name>
<dbReference type="CDD" id="cd00077">
    <property type="entry name" value="HDc"/>
    <property type="match status" value="1"/>
</dbReference>
<dbReference type="SMART" id="SM00471">
    <property type="entry name" value="HDc"/>
    <property type="match status" value="1"/>
</dbReference>
<dbReference type="EMBL" id="SNXX01000008">
    <property type="protein sequence ID" value="TDP95919.1"/>
    <property type="molecule type" value="Genomic_DNA"/>
</dbReference>
<dbReference type="Gene3D" id="1.10.3210.10">
    <property type="entry name" value="Hypothetical protein af1432"/>
    <property type="match status" value="1"/>
</dbReference>
<gene>
    <name evidence="3" type="ORF">C7957_1084</name>
</gene>
<feature type="domain" description="HD-GYP" evidence="2">
    <location>
        <begin position="93"/>
        <end position="288"/>
    </location>
</feature>
<protein>
    <submittedName>
        <fullName evidence="3">HD-GYP domain-containing protein (C-di-GMP phosphodiesterase class II)</fullName>
    </submittedName>
</protein>
<evidence type="ECO:0000259" key="2">
    <source>
        <dbReference type="PROSITE" id="PS51832"/>
    </source>
</evidence>
<evidence type="ECO:0000313" key="3">
    <source>
        <dbReference type="EMBL" id="TDP95919.1"/>
    </source>
</evidence>
<reference evidence="3 4" key="1">
    <citation type="submission" date="2019-03" db="EMBL/GenBank/DDBJ databases">
        <title>Subsurface microbial communities from deep shales in Ohio and West Virginia, USA.</title>
        <authorList>
            <person name="Wrighton K."/>
        </authorList>
    </citation>
    <scope>NUCLEOTIDE SEQUENCE [LARGE SCALE GENOMIC DNA]</scope>
    <source>
        <strain evidence="3 4">MSL 7</strain>
    </source>
</reference>
<dbReference type="InterPro" id="IPR037522">
    <property type="entry name" value="HD_GYP_dom"/>
</dbReference>
<dbReference type="SUPFAM" id="SSF109604">
    <property type="entry name" value="HD-domain/PDEase-like"/>
    <property type="match status" value="1"/>
</dbReference>
<dbReference type="Proteomes" id="UP000295176">
    <property type="component" value="Unassembled WGS sequence"/>
</dbReference>
<sequence>MITNEEVRSEFGGVLIPPGTRLNRKLIDQLKETEIKEIQIKTAAVIEAEKDKKVIAKEKYEKSLDDFSEAYKKAYYMKKVDFRTVRSLTEEAMEISQSLDLEDILKITRDIDMYTYSHSLHVGILAHKFGNWLNLTENKICNLTTSALLHDIGKSRIKKEIITRPAPLSPEEYEEVKKHSEYGYKLLKKSNRFSKSIMAGVLTHHERYHGGGYPLGLKKEEIPLFGRIIAICDTFDALTTDRPYQKAVSPFTAVKIMEEDFDSFDHRLKMLFIEKIPYSLIGDRVVLSNDQLARVVFINPSHPESPIVKTEDEYLDLSSQSELSIKKLLRDLEQMEEMMEEAEQN</sequence>
<keyword evidence="1" id="KW-0175">Coiled coil</keyword>
<dbReference type="InterPro" id="IPR003607">
    <property type="entry name" value="HD/PDEase_dom"/>
</dbReference>
<feature type="coiled-coil region" evidence="1">
    <location>
        <begin position="318"/>
        <end position="345"/>
    </location>
</feature>
<dbReference type="PANTHER" id="PTHR43155:SF2">
    <property type="entry name" value="CYCLIC DI-GMP PHOSPHODIESTERASE PA4108"/>
    <property type="match status" value="1"/>
</dbReference>
<organism evidence="3 4">
    <name type="scientific">Halanaerobium saccharolyticum</name>
    <dbReference type="NCBI Taxonomy" id="43595"/>
    <lineage>
        <taxon>Bacteria</taxon>
        <taxon>Bacillati</taxon>
        <taxon>Bacillota</taxon>
        <taxon>Clostridia</taxon>
        <taxon>Halanaerobiales</taxon>
        <taxon>Halanaerobiaceae</taxon>
        <taxon>Halanaerobium</taxon>
    </lineage>
</organism>
<evidence type="ECO:0000256" key="1">
    <source>
        <dbReference type="SAM" id="Coils"/>
    </source>
</evidence>
<dbReference type="Pfam" id="PF13487">
    <property type="entry name" value="HD_5"/>
    <property type="match status" value="1"/>
</dbReference>
<dbReference type="PANTHER" id="PTHR43155">
    <property type="entry name" value="CYCLIC DI-GMP PHOSPHODIESTERASE PA4108-RELATED"/>
    <property type="match status" value="1"/>
</dbReference>
<accession>A0A4R6S7M4</accession>